<dbReference type="EMBL" id="KV428025">
    <property type="protein sequence ID" value="KZT41004.1"/>
    <property type="molecule type" value="Genomic_DNA"/>
</dbReference>
<keyword evidence="3" id="KW-0274">FAD</keyword>
<dbReference type="GO" id="GO:0016709">
    <property type="term" value="F:oxidoreductase activity, acting on paired donors, with incorporation or reduction of molecular oxygen, NAD(P)H as one donor, and incorporation of one atom of oxygen"/>
    <property type="evidence" value="ECO:0007669"/>
    <property type="project" value="UniProtKB-ARBA"/>
</dbReference>
<dbReference type="InterPro" id="IPR050641">
    <property type="entry name" value="RIFMO-like"/>
</dbReference>
<dbReference type="Pfam" id="PF01494">
    <property type="entry name" value="FAD_binding_3"/>
    <property type="match status" value="1"/>
</dbReference>
<dbReference type="InterPro" id="IPR002938">
    <property type="entry name" value="FAD-bd"/>
</dbReference>
<accession>A0A166FU98</accession>
<reference evidence="6 7" key="1">
    <citation type="journal article" date="2016" name="Mol. Biol. Evol.">
        <title>Comparative Genomics of Early-Diverging Mushroom-Forming Fungi Provides Insights into the Origins of Lignocellulose Decay Capabilities.</title>
        <authorList>
            <person name="Nagy L.G."/>
            <person name="Riley R."/>
            <person name="Tritt A."/>
            <person name="Adam C."/>
            <person name="Daum C."/>
            <person name="Floudas D."/>
            <person name="Sun H."/>
            <person name="Yadav J.S."/>
            <person name="Pangilinan J."/>
            <person name="Larsson K.H."/>
            <person name="Matsuura K."/>
            <person name="Barry K."/>
            <person name="Labutti K."/>
            <person name="Kuo R."/>
            <person name="Ohm R.A."/>
            <person name="Bhattacharya S.S."/>
            <person name="Shirouzu T."/>
            <person name="Yoshinaga Y."/>
            <person name="Martin F.M."/>
            <person name="Grigoriev I.V."/>
            <person name="Hibbett D.S."/>
        </authorList>
    </citation>
    <scope>NUCLEOTIDE SEQUENCE [LARGE SCALE GENOMIC DNA]</scope>
    <source>
        <strain evidence="6 7">HHB10207 ss-3</strain>
    </source>
</reference>
<dbReference type="Gene3D" id="3.30.70.2450">
    <property type="match status" value="1"/>
</dbReference>
<dbReference type="PRINTS" id="PR00420">
    <property type="entry name" value="RNGMNOXGNASE"/>
</dbReference>
<organism evidence="6 7">
    <name type="scientific">Sistotremastrum suecicum HHB10207 ss-3</name>
    <dbReference type="NCBI Taxonomy" id="1314776"/>
    <lineage>
        <taxon>Eukaryota</taxon>
        <taxon>Fungi</taxon>
        <taxon>Dikarya</taxon>
        <taxon>Basidiomycota</taxon>
        <taxon>Agaricomycotina</taxon>
        <taxon>Agaricomycetes</taxon>
        <taxon>Sistotremastrales</taxon>
        <taxon>Sistotremastraceae</taxon>
        <taxon>Sistotremastrum</taxon>
    </lineage>
</organism>
<evidence type="ECO:0000256" key="1">
    <source>
        <dbReference type="ARBA" id="ARBA00001974"/>
    </source>
</evidence>
<evidence type="ECO:0000313" key="6">
    <source>
        <dbReference type="EMBL" id="KZT41004.1"/>
    </source>
</evidence>
<dbReference type="Gene3D" id="3.50.50.60">
    <property type="entry name" value="FAD/NAD(P)-binding domain"/>
    <property type="match status" value="1"/>
</dbReference>
<dbReference type="STRING" id="1314776.A0A166FU98"/>
<keyword evidence="7" id="KW-1185">Reference proteome</keyword>
<dbReference type="Proteomes" id="UP000076798">
    <property type="component" value="Unassembled WGS sequence"/>
</dbReference>
<proteinExistence type="predicted"/>
<dbReference type="PANTHER" id="PTHR43004">
    <property type="entry name" value="TRK SYSTEM POTASSIUM UPTAKE PROTEIN"/>
    <property type="match status" value="1"/>
</dbReference>
<evidence type="ECO:0000256" key="2">
    <source>
        <dbReference type="ARBA" id="ARBA00022630"/>
    </source>
</evidence>
<protein>
    <submittedName>
        <fullName evidence="6">FAD/NAD(P)-binding domain-containing protein</fullName>
    </submittedName>
</protein>
<feature type="domain" description="FAD-binding" evidence="5">
    <location>
        <begin position="9"/>
        <end position="383"/>
    </location>
</feature>
<dbReference type="PANTHER" id="PTHR43004:SF19">
    <property type="entry name" value="BINDING MONOOXYGENASE, PUTATIVE (JCVI)-RELATED"/>
    <property type="match status" value="1"/>
</dbReference>
<dbReference type="OrthoDB" id="2690153at2759"/>
<evidence type="ECO:0000256" key="3">
    <source>
        <dbReference type="ARBA" id="ARBA00022827"/>
    </source>
</evidence>
<dbReference type="GO" id="GO:0071949">
    <property type="term" value="F:FAD binding"/>
    <property type="evidence" value="ECO:0007669"/>
    <property type="project" value="InterPro"/>
</dbReference>
<evidence type="ECO:0000256" key="4">
    <source>
        <dbReference type="ARBA" id="ARBA00023002"/>
    </source>
</evidence>
<evidence type="ECO:0000259" key="5">
    <source>
        <dbReference type="Pfam" id="PF01494"/>
    </source>
</evidence>
<sequence length="435" mass="47067">MSTSSLPTKTDVLIVGAGPIGTTVAITLLRNGAKDITIVDGSREPSKIGSRAVVVHSRTLEVLKPMGITDELLNRGIVSRAFTINTPTSTLIPGNFGSLEARPDVAFPHALLISQCETEGYLNKKLEELGKRAFRPLKLVGLVEASDGSGLEALFESGEKIQAKYVIGADGSHSNVRTLAQIGFHQPDHPEVDDISNKIDPNTPPLIVCDVYLANPLPPSLSRTDIAIFFGIDGAVIIIPLPCDPNDSTKRPIYRIIAMVPQTRGEAPKNADAAFIQSCVDRNTRFGPDKSAEHAIVESVVWTSRFRTRHGVADRFYKPFGKGGVFLMGDAAHIHSPAGGQGMNLGIREAVAVGEMLAPFVTEGKPKDEKLFEEQAVKRRKIAIDVINMTNGIVAAGSLQGSFVRALRDWVMWFAGRISYFRSFAGFRLSGYYTG</sequence>
<evidence type="ECO:0000313" key="7">
    <source>
        <dbReference type="Proteomes" id="UP000076798"/>
    </source>
</evidence>
<dbReference type="SUPFAM" id="SSF51905">
    <property type="entry name" value="FAD/NAD(P)-binding domain"/>
    <property type="match status" value="1"/>
</dbReference>
<dbReference type="InterPro" id="IPR036188">
    <property type="entry name" value="FAD/NAD-bd_sf"/>
</dbReference>
<dbReference type="AlphaFoldDB" id="A0A166FU98"/>
<comment type="cofactor">
    <cofactor evidence="1">
        <name>FAD</name>
        <dbReference type="ChEBI" id="CHEBI:57692"/>
    </cofactor>
</comment>
<gene>
    <name evidence="6" type="ORF">SISSUDRAFT_1059755</name>
</gene>
<keyword evidence="2" id="KW-0285">Flavoprotein</keyword>
<keyword evidence="4" id="KW-0560">Oxidoreductase</keyword>
<name>A0A166FU98_9AGAM</name>